<sequence length="380" mass="41082">MKKADPFTPVTMKAPGSNRARISHGLRWLNDRAWPLGSAILLLATFNLYSYISYEKIPLSLFSPGIISGLPILFIFQTLAIAGLFIVTMGPATIMAPELPPSRPISPRARNRFLIEYGDRRRPIRHAILSHIKKSPLLIVWGLSSLLSAFLWGLVLFALSALENDSPYGEIVVSLGFVLVLAVFTVMTLTRLQKLTGKKARDLLFSCFCSGLVQSLTFLIVTLFSINAARALDIPETHAAQLFVFVFLMLIALQILGAALADALLKDSNPIGLGTGSILGLVAVFSLFFQPAGALLTGYALQISSSGARPCAIVGWSTLPPGLEDISANPTTSIPLRILTEADSQYVVRPHGTNSKKTYFTPTNSVASIDDCPSKNPGKE</sequence>
<name>K0CKU8_ALCDB</name>
<feature type="transmembrane region" description="Helical" evidence="1">
    <location>
        <begin position="203"/>
        <end position="226"/>
    </location>
</feature>
<keyword evidence="1" id="KW-0472">Membrane</keyword>
<feature type="transmembrane region" description="Helical" evidence="1">
    <location>
        <begin position="277"/>
        <end position="301"/>
    </location>
</feature>
<dbReference type="OrthoDB" id="6821223at2"/>
<evidence type="ECO:0000313" key="3">
    <source>
        <dbReference type="Proteomes" id="UP000006286"/>
    </source>
</evidence>
<reference evidence="2 3" key="1">
    <citation type="journal article" date="2012" name="J. Bacteriol.">
        <title>Complete genome sequence of Alcanivorax dieselolei type strain B5.</title>
        <authorList>
            <person name="Lai Q."/>
            <person name="Li W."/>
            <person name="Shao Z."/>
        </authorList>
    </citation>
    <scope>NUCLEOTIDE SEQUENCE [LARGE SCALE GENOMIC DNA]</scope>
    <source>
        <strain evidence="3">DSM 16502 / CGMCC 1.3690 / B-5</strain>
    </source>
</reference>
<feature type="transmembrane region" description="Helical" evidence="1">
    <location>
        <begin position="33"/>
        <end position="54"/>
    </location>
</feature>
<dbReference type="Proteomes" id="UP000006286">
    <property type="component" value="Chromosome"/>
</dbReference>
<dbReference type="HOGENOM" id="CLU_754132_0_0_6"/>
<feature type="transmembrane region" description="Helical" evidence="1">
    <location>
        <begin position="66"/>
        <end position="87"/>
    </location>
</feature>
<dbReference type="PATRIC" id="fig|930169.3.peg.3897"/>
<proteinExistence type="predicted"/>
<dbReference type="STRING" id="930169.B5T_03939"/>
<keyword evidence="3" id="KW-1185">Reference proteome</keyword>
<dbReference type="AlphaFoldDB" id="K0CKU8"/>
<dbReference type="RefSeq" id="WP_014996252.1">
    <property type="nucleotide sequence ID" value="NC_018691.1"/>
</dbReference>
<gene>
    <name evidence="2" type="ordered locus">B5T_03939</name>
</gene>
<evidence type="ECO:0000256" key="1">
    <source>
        <dbReference type="SAM" id="Phobius"/>
    </source>
</evidence>
<protein>
    <submittedName>
        <fullName evidence="2">Uncharacterized protein</fullName>
    </submittedName>
</protein>
<feature type="transmembrane region" description="Helical" evidence="1">
    <location>
        <begin position="238"/>
        <end position="265"/>
    </location>
</feature>
<keyword evidence="1" id="KW-1133">Transmembrane helix</keyword>
<dbReference type="EMBL" id="CP003466">
    <property type="protein sequence ID" value="AFT72201.1"/>
    <property type="molecule type" value="Genomic_DNA"/>
</dbReference>
<evidence type="ECO:0000313" key="2">
    <source>
        <dbReference type="EMBL" id="AFT72201.1"/>
    </source>
</evidence>
<feature type="transmembrane region" description="Helical" evidence="1">
    <location>
        <begin position="138"/>
        <end position="159"/>
    </location>
</feature>
<accession>K0CKU8</accession>
<keyword evidence="1" id="KW-0812">Transmembrane</keyword>
<dbReference type="KEGG" id="adi:B5T_03939"/>
<feature type="transmembrane region" description="Helical" evidence="1">
    <location>
        <begin position="171"/>
        <end position="191"/>
    </location>
</feature>
<organism evidence="2 3">
    <name type="scientific">Alcanivorax dieselolei (strain DSM 16502 / CGMCC 1.3690 / MCCC 1A00001 / B-5)</name>
    <name type="common">Alloalcanivorax dieselolei</name>
    <dbReference type="NCBI Taxonomy" id="930169"/>
    <lineage>
        <taxon>Bacteria</taxon>
        <taxon>Pseudomonadati</taxon>
        <taxon>Pseudomonadota</taxon>
        <taxon>Gammaproteobacteria</taxon>
        <taxon>Oceanospirillales</taxon>
        <taxon>Alcanivoracaceae</taxon>
        <taxon>Alloalcanivorax</taxon>
    </lineage>
</organism>